<proteinExistence type="predicted"/>
<dbReference type="InterPro" id="IPR028994">
    <property type="entry name" value="Integrin_alpha_N"/>
</dbReference>
<dbReference type="InterPro" id="IPR011519">
    <property type="entry name" value="UnbV_ASPIC"/>
</dbReference>
<dbReference type="EMBL" id="CP036263">
    <property type="protein sequence ID" value="QDS97116.1"/>
    <property type="molecule type" value="Genomic_DNA"/>
</dbReference>
<dbReference type="InterPro" id="IPR018247">
    <property type="entry name" value="EF_Hand_1_Ca_BS"/>
</dbReference>
<dbReference type="Pfam" id="PF13517">
    <property type="entry name" value="FG-GAP_3"/>
    <property type="match status" value="2"/>
</dbReference>
<dbReference type="PANTHER" id="PTHR44103:SF1">
    <property type="entry name" value="PROPROTEIN CONVERTASE P"/>
    <property type="match status" value="1"/>
</dbReference>
<evidence type="ECO:0000259" key="2">
    <source>
        <dbReference type="Pfam" id="PF07593"/>
    </source>
</evidence>
<evidence type="ECO:0000313" key="4">
    <source>
        <dbReference type="Proteomes" id="UP000319852"/>
    </source>
</evidence>
<dbReference type="KEGG" id="amob:HG15A2_03760"/>
<dbReference type="PROSITE" id="PS00018">
    <property type="entry name" value="EF_HAND_1"/>
    <property type="match status" value="1"/>
</dbReference>
<reference evidence="3 4" key="1">
    <citation type="submission" date="2019-02" db="EMBL/GenBank/DDBJ databases">
        <title>Deep-cultivation of Planctomycetes and their phenomic and genomic characterization uncovers novel biology.</title>
        <authorList>
            <person name="Wiegand S."/>
            <person name="Jogler M."/>
            <person name="Boedeker C."/>
            <person name="Pinto D."/>
            <person name="Vollmers J."/>
            <person name="Rivas-Marin E."/>
            <person name="Kohn T."/>
            <person name="Peeters S.H."/>
            <person name="Heuer A."/>
            <person name="Rast P."/>
            <person name="Oberbeckmann S."/>
            <person name="Bunk B."/>
            <person name="Jeske O."/>
            <person name="Meyerdierks A."/>
            <person name="Storesund J.E."/>
            <person name="Kallscheuer N."/>
            <person name="Luecker S."/>
            <person name="Lage O.M."/>
            <person name="Pohl T."/>
            <person name="Merkel B.J."/>
            <person name="Hornburger P."/>
            <person name="Mueller R.-W."/>
            <person name="Bruemmer F."/>
            <person name="Labrenz M."/>
            <person name="Spormann A.M."/>
            <person name="Op den Camp H."/>
            <person name="Overmann J."/>
            <person name="Amann R."/>
            <person name="Jetten M.S.M."/>
            <person name="Mascher T."/>
            <person name="Medema M.H."/>
            <person name="Devos D.P."/>
            <person name="Kaster A.-K."/>
            <person name="Ovreas L."/>
            <person name="Rohde M."/>
            <person name="Galperin M.Y."/>
            <person name="Jogler C."/>
        </authorList>
    </citation>
    <scope>NUCLEOTIDE SEQUENCE [LARGE SCALE GENOMIC DNA]</scope>
    <source>
        <strain evidence="3 4">HG15A2</strain>
    </source>
</reference>
<dbReference type="InterPro" id="IPR013517">
    <property type="entry name" value="FG-GAP"/>
</dbReference>
<evidence type="ECO:0000313" key="3">
    <source>
        <dbReference type="EMBL" id="QDS97116.1"/>
    </source>
</evidence>
<organism evidence="3 4">
    <name type="scientific">Adhaeretor mobilis</name>
    <dbReference type="NCBI Taxonomy" id="1930276"/>
    <lineage>
        <taxon>Bacteria</taxon>
        <taxon>Pseudomonadati</taxon>
        <taxon>Planctomycetota</taxon>
        <taxon>Planctomycetia</taxon>
        <taxon>Pirellulales</taxon>
        <taxon>Lacipirellulaceae</taxon>
        <taxon>Adhaeretor</taxon>
    </lineage>
</organism>
<keyword evidence="1" id="KW-0732">Signal</keyword>
<dbReference type="Pfam" id="PF07593">
    <property type="entry name" value="UnbV_ASPIC"/>
    <property type="match status" value="1"/>
</dbReference>
<protein>
    <submittedName>
        <fullName evidence="3">FG-GAP repeat protein</fullName>
    </submittedName>
</protein>
<dbReference type="AlphaFoldDB" id="A0A517MQF8"/>
<accession>A0A517MQF8</accession>
<dbReference type="PANTHER" id="PTHR44103">
    <property type="entry name" value="PROPROTEIN CONVERTASE P"/>
    <property type="match status" value="1"/>
</dbReference>
<name>A0A517MQF8_9BACT</name>
<evidence type="ECO:0000256" key="1">
    <source>
        <dbReference type="ARBA" id="ARBA00022729"/>
    </source>
</evidence>
<gene>
    <name evidence="3" type="ORF">HG15A2_03760</name>
</gene>
<dbReference type="Proteomes" id="UP000319852">
    <property type="component" value="Chromosome"/>
</dbReference>
<dbReference type="RefSeq" id="WP_145057241.1">
    <property type="nucleotide sequence ID" value="NZ_CP036263.1"/>
</dbReference>
<keyword evidence="4" id="KW-1185">Reference proteome</keyword>
<sequence length="601" mass="63808">MKSILPLSQTVRAGVAVVSLLLAHGQEADAAFTEHGATVLGGANFNSRSASLADIDNDGDLDVMFQGVPGAQQLFRNNIIGSGSLSFTNISNALPAGLGSSWSAAWGDYDGDGNMDVFVGQSNPSNDTGDVLRGDGLGGFTNTSVAVGLDDPGFHQNIAWVDIDNDRDLDLIFGMEGPEKHEIYLQGSGGSFTPVGAAVGFQEPFGAKGYGMAVGDTDGDGDLDIYISTCIFGGNIRNNFYENQLAQTGSLSFIDIADGNGTQYLENSYGSEFYDFDDDGDLDLFMVGADAQDSKIFRNDGSNQFTDVDSLTGHPLLSDNGGDLNGGKAIDYDNDGDLDLFFHDHRPGSGRDVARKLYRNDGNWSFTDVTILEGLNEANEGAYDSTWADIDMDGDQDLIAPTDGGSSERVYLSDASTNDNHWLAINLSGPSDNTSGIGAVVYATLDEGTPEQRTLRREANTNAGTFNQSDVPVHFGLGDETLIDELKIAWPDGTVQIINDVTVDQFLDVKTPGDFDGDHQVDLDDLAQWQADYGIGPGSDSNLDGLSNGFDLLAWQQQFGNGVKPPTATQVVPEPSIAILLLLLAAAAVACGRRNLADNFS</sequence>
<dbReference type="OrthoDB" id="5287961at2"/>
<dbReference type="SUPFAM" id="SSF69318">
    <property type="entry name" value="Integrin alpha N-terminal domain"/>
    <property type="match status" value="1"/>
</dbReference>
<feature type="domain" description="ASPIC/UnbV" evidence="2">
    <location>
        <begin position="436"/>
        <end position="507"/>
    </location>
</feature>
<dbReference type="Gene3D" id="2.130.10.130">
    <property type="entry name" value="Integrin alpha, N-terminal"/>
    <property type="match status" value="1"/>
</dbReference>